<accession>A0A0E9R0S5</accession>
<protein>
    <submittedName>
        <fullName evidence="2">Uncharacterized protein</fullName>
    </submittedName>
</protein>
<dbReference type="AlphaFoldDB" id="A0A0E9R0S5"/>
<keyword evidence="1" id="KW-1133">Transmembrane helix</keyword>
<feature type="transmembrane region" description="Helical" evidence="1">
    <location>
        <begin position="6"/>
        <end position="25"/>
    </location>
</feature>
<organism evidence="2">
    <name type="scientific">Anguilla anguilla</name>
    <name type="common">European freshwater eel</name>
    <name type="synonym">Muraena anguilla</name>
    <dbReference type="NCBI Taxonomy" id="7936"/>
    <lineage>
        <taxon>Eukaryota</taxon>
        <taxon>Metazoa</taxon>
        <taxon>Chordata</taxon>
        <taxon>Craniata</taxon>
        <taxon>Vertebrata</taxon>
        <taxon>Euteleostomi</taxon>
        <taxon>Actinopterygii</taxon>
        <taxon>Neopterygii</taxon>
        <taxon>Teleostei</taxon>
        <taxon>Anguilliformes</taxon>
        <taxon>Anguillidae</taxon>
        <taxon>Anguilla</taxon>
    </lineage>
</organism>
<evidence type="ECO:0000256" key="1">
    <source>
        <dbReference type="SAM" id="Phobius"/>
    </source>
</evidence>
<keyword evidence="1" id="KW-0812">Transmembrane</keyword>
<feature type="transmembrane region" description="Helical" evidence="1">
    <location>
        <begin position="32"/>
        <end position="51"/>
    </location>
</feature>
<keyword evidence="1" id="KW-0472">Membrane</keyword>
<name>A0A0E9R0S5_ANGAN</name>
<reference evidence="2" key="2">
    <citation type="journal article" date="2015" name="Fish Shellfish Immunol.">
        <title>Early steps in the European eel (Anguilla anguilla)-Vibrio vulnificus interaction in the gills: Role of the RtxA13 toxin.</title>
        <authorList>
            <person name="Callol A."/>
            <person name="Pajuelo D."/>
            <person name="Ebbesson L."/>
            <person name="Teles M."/>
            <person name="MacKenzie S."/>
            <person name="Amaro C."/>
        </authorList>
    </citation>
    <scope>NUCLEOTIDE SEQUENCE</scope>
</reference>
<sequence length="52" mass="6337">MFYVKLSLAVLFLLRYKFVLFYHLYLGGRMFYFMLGCDLLYMVGHLFLLWLG</sequence>
<evidence type="ECO:0000313" key="2">
    <source>
        <dbReference type="EMBL" id="JAH22100.1"/>
    </source>
</evidence>
<reference evidence="2" key="1">
    <citation type="submission" date="2014-11" db="EMBL/GenBank/DDBJ databases">
        <authorList>
            <person name="Amaro Gonzalez C."/>
        </authorList>
    </citation>
    <scope>NUCLEOTIDE SEQUENCE</scope>
</reference>
<proteinExistence type="predicted"/>
<dbReference type="EMBL" id="GBXM01086477">
    <property type="protein sequence ID" value="JAH22100.1"/>
    <property type="molecule type" value="Transcribed_RNA"/>
</dbReference>